<dbReference type="PROSITE" id="PS51096">
    <property type="entry name" value="PTS_EIIA_TYPE_4"/>
    <property type="match status" value="1"/>
</dbReference>
<keyword evidence="1" id="KW-0808">Transferase</keyword>
<name>A0ABX5SJG2_9LACO</name>
<dbReference type="EMBL" id="CP037939">
    <property type="protein sequence ID" value="QBR47499.1"/>
    <property type="molecule type" value="Genomic_DNA"/>
</dbReference>
<evidence type="ECO:0000313" key="4">
    <source>
        <dbReference type="Proteomes" id="UP000295756"/>
    </source>
</evidence>
<dbReference type="PANTHER" id="PTHR33799">
    <property type="entry name" value="PTS PERMEASE-RELATED-RELATED"/>
    <property type="match status" value="1"/>
</dbReference>
<dbReference type="Gene3D" id="3.40.50.510">
    <property type="entry name" value="Phosphotransferase system, mannose-type IIA component"/>
    <property type="match status" value="1"/>
</dbReference>
<reference evidence="3 4" key="1">
    <citation type="submission" date="2019-03" db="EMBL/GenBank/DDBJ databases">
        <title>Complete Genome Sequence of Leuconostoc kimchii strain NKJ218 Isolated from Homemade Kimchi.</title>
        <authorList>
            <person name="Jung J.Y."/>
            <person name="Jin H.M."/>
            <person name="Jung J.-W."/>
            <person name="Lee S.-Y."/>
            <person name="Ryu B.-G."/>
            <person name="Han S.-S."/>
            <person name="Kang H.K."/>
            <person name="Choi H.W."/>
            <person name="Chung E.J."/>
            <person name="Choi K.-M."/>
        </authorList>
    </citation>
    <scope>NUCLEOTIDE SEQUENCE [LARGE SCALE GENOMIC DNA]</scope>
    <source>
        <strain evidence="3 4">NKJ218</strain>
    </source>
</reference>
<accession>A0ABX5SJG2</accession>
<dbReference type="PANTHER" id="PTHR33799:SF1">
    <property type="entry name" value="PTS SYSTEM MANNOSE-SPECIFIC EIIAB COMPONENT-RELATED"/>
    <property type="match status" value="1"/>
</dbReference>
<dbReference type="InterPro" id="IPR051471">
    <property type="entry name" value="Bacterial_PTS_sugar_comp"/>
</dbReference>
<dbReference type="Pfam" id="PF03610">
    <property type="entry name" value="EIIA-man"/>
    <property type="match status" value="1"/>
</dbReference>
<evidence type="ECO:0000256" key="1">
    <source>
        <dbReference type="ARBA" id="ARBA00022679"/>
    </source>
</evidence>
<dbReference type="InterPro" id="IPR004701">
    <property type="entry name" value="PTS_EIIA_man-typ"/>
</dbReference>
<evidence type="ECO:0000313" key="3">
    <source>
        <dbReference type="EMBL" id="QBR47499.1"/>
    </source>
</evidence>
<dbReference type="RefSeq" id="WP_013102300.1">
    <property type="nucleotide sequence ID" value="NZ_CP037939.1"/>
</dbReference>
<protein>
    <submittedName>
        <fullName evidence="3">PTS N-acetylglucosamine transporter subunit IIBC</fullName>
    </submittedName>
</protein>
<dbReference type="SUPFAM" id="SSF53062">
    <property type="entry name" value="PTS system fructose IIA component-like"/>
    <property type="match status" value="1"/>
</dbReference>
<gene>
    <name evidence="3" type="ORF">EW139_04945</name>
</gene>
<keyword evidence="4" id="KW-1185">Reference proteome</keyword>
<organism evidence="3 4">
    <name type="scientific">Leuconostoc kimchii</name>
    <dbReference type="NCBI Taxonomy" id="136609"/>
    <lineage>
        <taxon>Bacteria</taxon>
        <taxon>Bacillati</taxon>
        <taxon>Bacillota</taxon>
        <taxon>Bacilli</taxon>
        <taxon>Lactobacillales</taxon>
        <taxon>Lactobacillaceae</taxon>
        <taxon>Leuconostoc</taxon>
    </lineage>
</organism>
<dbReference type="InterPro" id="IPR036662">
    <property type="entry name" value="PTS_EIIA_man-typ_sf"/>
</dbReference>
<proteinExistence type="predicted"/>
<evidence type="ECO:0000259" key="2">
    <source>
        <dbReference type="PROSITE" id="PS51096"/>
    </source>
</evidence>
<feature type="domain" description="PTS EIIA type-4" evidence="2">
    <location>
        <begin position="1"/>
        <end position="122"/>
    </location>
</feature>
<dbReference type="Proteomes" id="UP000295756">
    <property type="component" value="Chromosome"/>
</dbReference>
<sequence length="139" mass="15594">MRKIIIASHHKMASGLKNTIEFIAGEQPTLTAIDAYMDNKPLDNLLEPLFSEKKDEAEVIIFTDLKAGSVNQGFIKYVSQPHVHLLTGMSLPLILPIVLSPSDAYLDDETIQGYIDDARQEIVYMNTELMKVITDDDDE</sequence>